<feature type="domain" description="SWI/SNF and RSC complexes subunit Ssr4 C-terminal" evidence="3">
    <location>
        <begin position="272"/>
        <end position="730"/>
    </location>
</feature>
<dbReference type="Pfam" id="PF20497">
    <property type="entry name" value="SWI-SNF_Ssr4_C"/>
    <property type="match status" value="1"/>
</dbReference>
<feature type="compositionally biased region" description="Low complexity" evidence="1">
    <location>
        <begin position="595"/>
        <end position="611"/>
    </location>
</feature>
<gene>
    <name evidence="4" type="ORF">DNG_00336</name>
</gene>
<dbReference type="Proteomes" id="UP001187682">
    <property type="component" value="Unassembled WGS sequence"/>
</dbReference>
<evidence type="ECO:0000259" key="2">
    <source>
        <dbReference type="Pfam" id="PF08549"/>
    </source>
</evidence>
<dbReference type="EMBL" id="ONZQ02000001">
    <property type="protein sequence ID" value="SPN96816.1"/>
    <property type="molecule type" value="Genomic_DNA"/>
</dbReference>
<evidence type="ECO:0008006" key="6">
    <source>
        <dbReference type="Google" id="ProtNLM"/>
    </source>
</evidence>
<dbReference type="InterPro" id="IPR046464">
    <property type="entry name" value="SWI-SNF_Ssr4_C"/>
</dbReference>
<feature type="region of interest" description="Disordered" evidence="1">
    <location>
        <begin position="212"/>
        <end position="266"/>
    </location>
</feature>
<evidence type="ECO:0000313" key="5">
    <source>
        <dbReference type="Proteomes" id="UP001187682"/>
    </source>
</evidence>
<feature type="compositionally biased region" description="Low complexity" evidence="1">
    <location>
        <begin position="487"/>
        <end position="513"/>
    </location>
</feature>
<accession>A0AAE8MP77</accession>
<feature type="region of interest" description="Disordered" evidence="1">
    <location>
        <begin position="463"/>
        <end position="740"/>
    </location>
</feature>
<evidence type="ECO:0000313" key="4">
    <source>
        <dbReference type="EMBL" id="SPN96816.1"/>
    </source>
</evidence>
<feature type="domain" description="SWI/SNF and RSC complexes subunit Ssr4 N-terminal" evidence="2">
    <location>
        <begin position="6"/>
        <end position="222"/>
    </location>
</feature>
<feature type="compositionally biased region" description="Low complexity" evidence="1">
    <location>
        <begin position="656"/>
        <end position="681"/>
    </location>
</feature>
<organism evidence="4 5">
    <name type="scientific">Cephalotrichum gorgonifer</name>
    <dbReference type="NCBI Taxonomy" id="2041049"/>
    <lineage>
        <taxon>Eukaryota</taxon>
        <taxon>Fungi</taxon>
        <taxon>Dikarya</taxon>
        <taxon>Ascomycota</taxon>
        <taxon>Pezizomycotina</taxon>
        <taxon>Sordariomycetes</taxon>
        <taxon>Hypocreomycetidae</taxon>
        <taxon>Microascales</taxon>
        <taxon>Microascaceae</taxon>
        <taxon>Cephalotrichum</taxon>
    </lineage>
</organism>
<feature type="region of interest" description="Disordered" evidence="1">
    <location>
        <begin position="407"/>
        <end position="446"/>
    </location>
</feature>
<comment type="caution">
    <text evidence="4">The sequence shown here is derived from an EMBL/GenBank/DDBJ whole genome shotgun (WGS) entry which is preliminary data.</text>
</comment>
<sequence>MANMPQDPSSGIHPELLPHVHLLSAHGYALMPRVDVQNVVKWLSDAPRVAKNQSPFHWTYLDGPVDGTILLTWQPLARLGTNFSSDGFVWAGPEQLFKQDLGNGLALEIYLQKAGFLPGEPETLHARRRFRLIPAQGNNPHGPQPDLSLWIVHYGPSEPSERIPVNMIPVDQRVHHLMNTRNYLKRCGQIHRKDFMLSDRVNWPQIAFPKDGGRQQMYASPTNARGVPQQMAYPPQTPTGPPTKRARHASASQSHPAPPPAQVMPPMEAVYDDDEDTSRGDMFDQVTPRELALSRYQQNHEWMEEILSSAYKIDQITPANLGLGFKGELASLTEGIFPAQGGEAALEAIASPYATNLEPKLAAEFRNRISAYMDSSKAEIEAIKADHAKSLAQMKASTKISVAAEKELRDIDPHFGTAPSRGSEGDAGSEDEEVSPKPQKPTKSLEDIVSEVERKLNRRTHTLRSVVRIQDGGYQQPAPVPEPTPQVPSVSVPAGGPSTTAPTSQQPSTATSQHEAMGMDDPDLEMGGTAGELLSQMQPGLSSTSTPAPHTASALPSAVATPGEVGVPSPAPQPAAPEQKPEEGGAAVDTPMGNAEAPQQSAAQAAPDQGAVSGDWVMVPKGGESPDAASANIPSNSGAASEAKETQPSVPPPAAAPVAKQVSSANTPADGGSNSFDNDFSSLDDLDTAGDALASYEAPGGGDLGDGLDLNMDMDDSAFGDAFHGGSNSGTPADNNGGHL</sequence>
<protein>
    <recommendedName>
        <fullName evidence="6">DUF1750 domain-containing protein</fullName>
    </recommendedName>
</protein>
<dbReference type="Pfam" id="PF08549">
    <property type="entry name" value="SWI-SNF_Ssr4_N"/>
    <property type="match status" value="1"/>
</dbReference>
<evidence type="ECO:0000259" key="3">
    <source>
        <dbReference type="Pfam" id="PF20497"/>
    </source>
</evidence>
<dbReference type="GO" id="GO:0006338">
    <property type="term" value="P:chromatin remodeling"/>
    <property type="evidence" value="ECO:0007669"/>
    <property type="project" value="InterPro"/>
</dbReference>
<dbReference type="InterPro" id="IPR013859">
    <property type="entry name" value="Ssr4_N"/>
</dbReference>
<feature type="compositionally biased region" description="Low complexity" evidence="1">
    <location>
        <begin position="541"/>
        <end position="558"/>
    </location>
</feature>
<proteinExistence type="predicted"/>
<reference evidence="4" key="1">
    <citation type="submission" date="2018-03" db="EMBL/GenBank/DDBJ databases">
        <authorList>
            <person name="Guldener U."/>
        </authorList>
    </citation>
    <scope>NUCLEOTIDE SEQUENCE</scope>
</reference>
<name>A0AAE8MP77_9PEZI</name>
<evidence type="ECO:0000256" key="1">
    <source>
        <dbReference type="SAM" id="MobiDB-lite"/>
    </source>
</evidence>
<keyword evidence="5" id="KW-1185">Reference proteome</keyword>
<dbReference type="AlphaFoldDB" id="A0AAE8MP77"/>